<evidence type="ECO:0000259" key="3">
    <source>
        <dbReference type="PROSITE" id="PS50887"/>
    </source>
</evidence>
<dbReference type="InterPro" id="IPR029787">
    <property type="entry name" value="Nucleotide_cyclase"/>
</dbReference>
<accession>A0A0B5QS67</accession>
<dbReference type="GO" id="GO:0071111">
    <property type="term" value="F:cyclic-guanylate-specific phosphodiesterase activity"/>
    <property type="evidence" value="ECO:0007669"/>
    <property type="project" value="InterPro"/>
</dbReference>
<dbReference type="SUPFAM" id="SSF55073">
    <property type="entry name" value="Nucleotide cyclase"/>
    <property type="match status" value="1"/>
</dbReference>
<sequence length="989" mass="113772">MFLIKNKNSIIRKLLIPMVIVVLAQVVLFVSVVLLSGIVGILKNNSFNLLNQKIQSRGSYIQNEMIQHWSNVSESESLINANILHKLHSKGITVKDLDSNTQFTKELLEDVSSNLIFMLRKNYVTGAFLILDNKSEEKVGLYFRDLDPNSNPSDNSDLLMERGPASIAQNLGIPLDTWWNNRFIFNQNKNSSPEGFFSKPINAAADNKGLSYKDLGYWSKPFSLNDKDIQIVTYSVPLLDENGKPYGVLGIAISLNYLNSLLSYDEIDSNGRGVYLVGVDDNKNMNFEKITTTGPLAGKILGEEKNIQFNKKEIYDSIYEIKEPDSKNIAYASTKYINLYNTNTPFEKDTWAIIGIIEKDNLLYYSERFERLLAVSLIISTLGGIIVIVIVGERVTKPIRNLAHDVRESNPSKPIELGKISISEIDELSSAIMTLSSNVADSSSKMSQIIKLFNMPIGAFEYKIGHEVVLCTDTFFDVIGIEKSKRFDSYVDKRYFSKIIKKITEEKESFQEETYRIKGANKETKWIKLKILEEESRTLGVVSDITQEILEKQKIEYERDYDILTNMLNRRAFHNIVKEILESDDLKIGAFIMWDLDNLKYVNDTYGHDYGDEYIRKASEILKEFEKYGGIVGRRSGDEFYTFLYGYEDKYEIRKIVKSIHSGIENSVLKLPNNRELKVRISTGIAWYPYDAVTFNDLAKYSDFAMYKIKKTVKGNISEFNKEEYTEDSFLFSSQEDLNKLLDEKLIKYAFQPIIDARTGKIFAYEALMRSQLESLKNPLHIIKLATADSRLYEIEKITFFKALDSFVKNKEEFKDAKLFINSLPNYVLSYEDTKRFEELYGEHLDRLVIELLENERSNGDNISIKRKVIERWNAKLAIDDFGSGYNNEAVLLAITPDYVKIDMEIVRGIDKDLNRQQISKNLISYAKQRKIKVVAEGVETREELTKLIEFGVDYLQGYYFSKPEFTPPEISKDLVMDILEINKKFNTK</sequence>
<dbReference type="InterPro" id="IPR001633">
    <property type="entry name" value="EAL_dom"/>
</dbReference>
<dbReference type="KEGG" id="cbei:LF65_03107"/>
<organism evidence="4 5">
    <name type="scientific">Clostridium beijerinckii</name>
    <name type="common">Clostridium MP</name>
    <dbReference type="NCBI Taxonomy" id="1520"/>
    <lineage>
        <taxon>Bacteria</taxon>
        <taxon>Bacillati</taxon>
        <taxon>Bacillota</taxon>
        <taxon>Clostridia</taxon>
        <taxon>Eubacteriales</taxon>
        <taxon>Clostridiaceae</taxon>
        <taxon>Clostridium</taxon>
    </lineage>
</organism>
<gene>
    <name evidence="4" type="ORF">LF65_03107</name>
</gene>
<dbReference type="PANTHER" id="PTHR33121:SF71">
    <property type="entry name" value="OXYGEN SENSOR PROTEIN DOSP"/>
    <property type="match status" value="1"/>
</dbReference>
<name>A0A0B5QS67_CLOBE</name>
<dbReference type="SUPFAM" id="SSF141868">
    <property type="entry name" value="EAL domain-like"/>
    <property type="match status" value="1"/>
</dbReference>
<evidence type="ECO:0000313" key="5">
    <source>
        <dbReference type="Proteomes" id="UP000031866"/>
    </source>
</evidence>
<evidence type="ECO:0000256" key="1">
    <source>
        <dbReference type="SAM" id="Phobius"/>
    </source>
</evidence>
<dbReference type="Pfam" id="PF00563">
    <property type="entry name" value="EAL"/>
    <property type="match status" value="1"/>
</dbReference>
<dbReference type="Proteomes" id="UP000031866">
    <property type="component" value="Chromosome"/>
</dbReference>
<dbReference type="Gene3D" id="3.30.70.270">
    <property type="match status" value="1"/>
</dbReference>
<dbReference type="Gene3D" id="3.20.20.450">
    <property type="entry name" value="EAL domain"/>
    <property type="match status" value="1"/>
</dbReference>
<dbReference type="AlphaFoldDB" id="A0A0B5QS67"/>
<dbReference type="CDD" id="cd01948">
    <property type="entry name" value="EAL"/>
    <property type="match status" value="1"/>
</dbReference>
<keyword evidence="1" id="KW-0812">Transmembrane</keyword>
<dbReference type="InterPro" id="IPR035919">
    <property type="entry name" value="EAL_sf"/>
</dbReference>
<feature type="transmembrane region" description="Helical" evidence="1">
    <location>
        <begin position="15"/>
        <end position="42"/>
    </location>
</feature>
<dbReference type="Gene3D" id="3.30.450.20">
    <property type="entry name" value="PAS domain"/>
    <property type="match status" value="1"/>
</dbReference>
<dbReference type="STRING" id="1520.LF65_03107"/>
<dbReference type="RefSeq" id="WP_041897184.1">
    <property type="nucleotide sequence ID" value="NZ_CP010086.2"/>
</dbReference>
<dbReference type="InterPro" id="IPR000160">
    <property type="entry name" value="GGDEF_dom"/>
</dbReference>
<keyword evidence="1" id="KW-0472">Membrane</keyword>
<evidence type="ECO:0000259" key="2">
    <source>
        <dbReference type="PROSITE" id="PS50883"/>
    </source>
</evidence>
<dbReference type="NCBIfam" id="TIGR00254">
    <property type="entry name" value="GGDEF"/>
    <property type="match status" value="1"/>
</dbReference>
<dbReference type="PROSITE" id="PS50883">
    <property type="entry name" value="EAL"/>
    <property type="match status" value="1"/>
</dbReference>
<reference evidence="5" key="1">
    <citation type="submission" date="2014-12" db="EMBL/GenBank/DDBJ databases">
        <title>Genome sequence of Clostridium beijerinckii strain 59B.</title>
        <authorList>
            <person name="Little G.T."/>
            <person name="Minton N.P."/>
        </authorList>
    </citation>
    <scope>NUCLEOTIDE SEQUENCE [LARGE SCALE GENOMIC DNA]</scope>
    <source>
        <strain evidence="5">59B</strain>
    </source>
</reference>
<protein>
    <submittedName>
        <fullName evidence="4">Diguanylate phosphodiesterase</fullName>
    </submittedName>
</protein>
<dbReference type="CDD" id="cd18773">
    <property type="entry name" value="PDC1_HK_sensor"/>
    <property type="match status" value="1"/>
</dbReference>
<dbReference type="PROSITE" id="PS50887">
    <property type="entry name" value="GGDEF"/>
    <property type="match status" value="1"/>
</dbReference>
<dbReference type="EMBL" id="CP010086">
    <property type="protein sequence ID" value="AJG99673.1"/>
    <property type="molecule type" value="Genomic_DNA"/>
</dbReference>
<dbReference type="SMART" id="SM00267">
    <property type="entry name" value="GGDEF"/>
    <property type="match status" value="1"/>
</dbReference>
<feature type="domain" description="GGDEF" evidence="3">
    <location>
        <begin position="587"/>
        <end position="722"/>
    </location>
</feature>
<feature type="transmembrane region" description="Helical" evidence="1">
    <location>
        <begin position="372"/>
        <end position="392"/>
    </location>
</feature>
<dbReference type="PANTHER" id="PTHR33121">
    <property type="entry name" value="CYCLIC DI-GMP PHOSPHODIESTERASE PDEF"/>
    <property type="match status" value="1"/>
</dbReference>
<dbReference type="OrthoDB" id="9813903at2"/>
<feature type="domain" description="EAL" evidence="2">
    <location>
        <begin position="731"/>
        <end position="978"/>
    </location>
</feature>
<dbReference type="Pfam" id="PF00990">
    <property type="entry name" value="GGDEF"/>
    <property type="match status" value="1"/>
</dbReference>
<dbReference type="InterPro" id="IPR050706">
    <property type="entry name" value="Cyclic-di-GMP_PDE-like"/>
</dbReference>
<dbReference type="SMART" id="SM00052">
    <property type="entry name" value="EAL"/>
    <property type="match status" value="1"/>
</dbReference>
<keyword evidence="1" id="KW-1133">Transmembrane helix</keyword>
<dbReference type="InterPro" id="IPR043128">
    <property type="entry name" value="Rev_trsase/Diguanyl_cyclase"/>
</dbReference>
<evidence type="ECO:0000313" key="4">
    <source>
        <dbReference type="EMBL" id="AJG99673.1"/>
    </source>
</evidence>
<proteinExistence type="predicted"/>
<dbReference type="CDD" id="cd01949">
    <property type="entry name" value="GGDEF"/>
    <property type="match status" value="1"/>
</dbReference>